<dbReference type="PROSITE" id="PS51186">
    <property type="entry name" value="GNAT"/>
    <property type="match status" value="1"/>
</dbReference>
<accession>A0A109RH27</accession>
<dbReference type="Gene3D" id="3.40.630.30">
    <property type="match status" value="1"/>
</dbReference>
<dbReference type="RefSeq" id="WP_067980764.1">
    <property type="nucleotide sequence ID" value="NZ_CP014163.1"/>
</dbReference>
<dbReference type="KEGG" id="auh:AWM75_08380"/>
<evidence type="ECO:0000313" key="2">
    <source>
        <dbReference type="Proteomes" id="UP000062260"/>
    </source>
</evidence>
<dbReference type="PANTHER" id="PTHR43138:SF1">
    <property type="entry name" value="N-ACETYLTRANSFERASE ACA1"/>
    <property type="match status" value="1"/>
</dbReference>
<proteinExistence type="predicted"/>
<evidence type="ECO:0000313" key="1">
    <source>
        <dbReference type="EMBL" id="AMB99986.1"/>
    </source>
</evidence>
<dbReference type="EMBL" id="CP014163">
    <property type="protein sequence ID" value="AMB99986.1"/>
    <property type="molecule type" value="Genomic_DNA"/>
</dbReference>
<protein>
    <submittedName>
        <fullName evidence="1">GNAT family acetyltransferase</fullName>
    </submittedName>
</protein>
<dbReference type="InterPro" id="IPR000182">
    <property type="entry name" value="GNAT_dom"/>
</dbReference>
<dbReference type="InterPro" id="IPR016181">
    <property type="entry name" value="Acyl_CoA_acyltransferase"/>
</dbReference>
<dbReference type="PANTHER" id="PTHR43138">
    <property type="entry name" value="ACETYLTRANSFERASE, GNAT FAMILY"/>
    <property type="match status" value="1"/>
</dbReference>
<name>A0A109RH27_9LACT</name>
<sequence>MKITNYQAQDIDQLTAIWNTILSDGMAFPGEDLYDSQSFADYLADQDVVNVMRDGQEIVGYYLIHPNNIGRCSHVANASYCMNPAFRGQGHFRQLVAHSLATARNLGYRGMQYNAVVSNNYAALRTYTQLGFTIVGTIPGGFRIKDGTYVDMYILYLDL</sequence>
<keyword evidence="2" id="KW-1185">Reference proteome</keyword>
<dbReference type="AlphaFoldDB" id="A0A109RH27"/>
<dbReference type="InterPro" id="IPR052742">
    <property type="entry name" value="Mito_N-acetyltransferase"/>
</dbReference>
<dbReference type="Proteomes" id="UP000062260">
    <property type="component" value="Chromosome"/>
</dbReference>
<keyword evidence="1" id="KW-0808">Transferase</keyword>
<reference evidence="1 2" key="1">
    <citation type="journal article" date="2016" name="Genome Announc.">
        <title>Complete Genome Sequences of Aerococcus christensenii CCUG 28831T, Aerococcus sanguinicola CCUG 43001T, Aerococcus urinae CCUG 36881T, Aerococcus urinaeequi CCUG 28094T, Aerococcus urinaehominis CCUG 42038 BT, and Aerococcus viridans CCUG 4311T.</title>
        <authorList>
            <person name="Carkaci D."/>
            <person name="Dargis R."/>
            <person name="Nielsen X.C."/>
            <person name="Skovgaard O."/>
            <person name="Fuursted K."/>
            <person name="Christensen J.J."/>
        </authorList>
    </citation>
    <scope>NUCLEOTIDE SEQUENCE [LARGE SCALE GENOMIC DNA]</scope>
    <source>
        <strain evidence="1 2">CCUG42038B</strain>
    </source>
</reference>
<dbReference type="CDD" id="cd04301">
    <property type="entry name" value="NAT_SF"/>
    <property type="match status" value="1"/>
</dbReference>
<dbReference type="OrthoDB" id="9802340at2"/>
<dbReference type="GO" id="GO:0016747">
    <property type="term" value="F:acyltransferase activity, transferring groups other than amino-acyl groups"/>
    <property type="evidence" value="ECO:0007669"/>
    <property type="project" value="InterPro"/>
</dbReference>
<gene>
    <name evidence="1" type="ORF">AWM75_08380</name>
</gene>
<dbReference type="SUPFAM" id="SSF55729">
    <property type="entry name" value="Acyl-CoA N-acyltransferases (Nat)"/>
    <property type="match status" value="1"/>
</dbReference>
<organism evidence="1 2">
    <name type="scientific">Aerococcus urinaehominis</name>
    <dbReference type="NCBI Taxonomy" id="128944"/>
    <lineage>
        <taxon>Bacteria</taxon>
        <taxon>Bacillati</taxon>
        <taxon>Bacillota</taxon>
        <taxon>Bacilli</taxon>
        <taxon>Lactobacillales</taxon>
        <taxon>Aerococcaceae</taxon>
        <taxon>Aerococcus</taxon>
    </lineage>
</organism>
<dbReference type="Pfam" id="PF00583">
    <property type="entry name" value="Acetyltransf_1"/>
    <property type="match status" value="1"/>
</dbReference>
<reference evidence="2" key="2">
    <citation type="submission" date="2016-01" db="EMBL/GenBank/DDBJ databases">
        <title>Six Aerococcus type strain genome sequencing and assembly using PacBio and Illumina Hiseq.</title>
        <authorList>
            <person name="Carkaci D."/>
            <person name="Dargis R."/>
            <person name="Nielsen X.C."/>
            <person name="Skovgaard O."/>
            <person name="Fuursted K."/>
            <person name="Christensen J.J."/>
        </authorList>
    </citation>
    <scope>NUCLEOTIDE SEQUENCE [LARGE SCALE GENOMIC DNA]</scope>
    <source>
        <strain evidence="2">CCUG42038B</strain>
    </source>
</reference>